<gene>
    <name evidence="3" type="ORF">WKV53_13625</name>
</gene>
<evidence type="ECO:0000313" key="4">
    <source>
        <dbReference type="Proteomes" id="UP001371305"/>
    </source>
</evidence>
<keyword evidence="2" id="KW-0732">Signal</keyword>
<dbReference type="PROSITE" id="PS51257">
    <property type="entry name" value="PROKAR_LIPOPROTEIN"/>
    <property type="match status" value="1"/>
</dbReference>
<feature type="signal peptide" evidence="2">
    <location>
        <begin position="1"/>
        <end position="19"/>
    </location>
</feature>
<proteinExistence type="predicted"/>
<evidence type="ECO:0000256" key="1">
    <source>
        <dbReference type="SAM" id="MobiDB-lite"/>
    </source>
</evidence>
<reference evidence="3 4" key="1">
    <citation type="submission" date="2024-04" db="EMBL/GenBank/DDBJ databases">
        <title>Luteolibacter sp. isolated from soil.</title>
        <authorList>
            <person name="An J."/>
        </authorList>
    </citation>
    <scope>NUCLEOTIDE SEQUENCE [LARGE SCALE GENOMIC DNA]</scope>
    <source>
        <strain evidence="3 4">Y139</strain>
    </source>
</reference>
<protein>
    <submittedName>
        <fullName evidence="3">Uncharacterized protein</fullName>
    </submittedName>
</protein>
<accession>A0ABU9AUX6</accession>
<feature type="chain" id="PRO_5046276805" evidence="2">
    <location>
        <begin position="20"/>
        <end position="497"/>
    </location>
</feature>
<evidence type="ECO:0000256" key="2">
    <source>
        <dbReference type="SAM" id="SignalP"/>
    </source>
</evidence>
<dbReference type="RefSeq" id="WP_341405162.1">
    <property type="nucleotide sequence ID" value="NZ_JBBUKT010000004.1"/>
</dbReference>
<keyword evidence="4" id="KW-1185">Reference proteome</keyword>
<comment type="caution">
    <text evidence="3">The sequence shown here is derived from an EMBL/GenBank/DDBJ whole genome shotgun (WGS) entry which is preliminary data.</text>
</comment>
<dbReference type="EMBL" id="JBBUKT010000004">
    <property type="protein sequence ID" value="MEK7951550.1"/>
    <property type="molecule type" value="Genomic_DNA"/>
</dbReference>
<name>A0ABU9AUX6_9BACT</name>
<evidence type="ECO:0000313" key="3">
    <source>
        <dbReference type="EMBL" id="MEK7951550.1"/>
    </source>
</evidence>
<feature type="region of interest" description="Disordered" evidence="1">
    <location>
        <begin position="31"/>
        <end position="74"/>
    </location>
</feature>
<dbReference type="Proteomes" id="UP001371305">
    <property type="component" value="Unassembled WGS sequence"/>
</dbReference>
<sequence length="497" mass="55066">MIPRSRLPLSVATHALAFAGGCLLLSQFNKPPAPPSPAAPTKASQRAPAAERSVDEILGELTSPDQKLTAEKKKQQDFRDSLAAAIRDMTPPADFAAALEEAMKGWSPDEAPETPRSQKLIALMYHWLVADPAALFQWAGDDPNRLKLLRARATFAISNVLNDRGPTSLLKAIGSAGQLDNLVINLTANAIAKAGDTSAFASLRERVPPQQWVRVRELATGQWPLEKKAELLQVALEENDPFMLLAFGGKTPEAAKWIVSLENDPSLPEKFRQSLAENPSLRESLAQDPALPLADRLQYMSRLDKDAAMDQLLRNDVSKLMSDPRDWNYSFRHGQATAEEIYQSVAAATPELAAASPDALRDLVFGSLAEEDPAHAMQLLKDLPPDVQYTVLLKTTRTYFTNVEPQRFLEALQLVPADTPERWEQRLDAWNIRSFTNSNTLNEDFLTWVRELPPGLDREMGLYSLARAVQLTDLKLAAQLRTEVTDPGLQKRIAENR</sequence>
<organism evidence="3 4">
    <name type="scientific">Luteolibacter soli</name>
    <dbReference type="NCBI Taxonomy" id="3135280"/>
    <lineage>
        <taxon>Bacteria</taxon>
        <taxon>Pseudomonadati</taxon>
        <taxon>Verrucomicrobiota</taxon>
        <taxon>Verrucomicrobiia</taxon>
        <taxon>Verrucomicrobiales</taxon>
        <taxon>Verrucomicrobiaceae</taxon>
        <taxon>Luteolibacter</taxon>
    </lineage>
</organism>